<proteinExistence type="predicted"/>
<feature type="compositionally biased region" description="Basic and acidic residues" evidence="1">
    <location>
        <begin position="50"/>
        <end position="80"/>
    </location>
</feature>
<dbReference type="Gene3D" id="1.10.10.60">
    <property type="entry name" value="Homeodomain-like"/>
    <property type="match status" value="1"/>
</dbReference>
<gene>
    <name evidence="2" type="ORF">UY3_10690</name>
</gene>
<evidence type="ECO:0000313" key="3">
    <source>
        <dbReference type="Proteomes" id="UP000031443"/>
    </source>
</evidence>
<organism evidence="2 3">
    <name type="scientific">Chelonia mydas</name>
    <name type="common">Green sea-turtle</name>
    <name type="synonym">Chelonia agassizi</name>
    <dbReference type="NCBI Taxonomy" id="8469"/>
    <lineage>
        <taxon>Eukaryota</taxon>
        <taxon>Metazoa</taxon>
        <taxon>Chordata</taxon>
        <taxon>Craniata</taxon>
        <taxon>Vertebrata</taxon>
        <taxon>Euteleostomi</taxon>
        <taxon>Archelosauria</taxon>
        <taxon>Testudinata</taxon>
        <taxon>Testudines</taxon>
        <taxon>Cryptodira</taxon>
        <taxon>Durocryptodira</taxon>
        <taxon>Americhelydia</taxon>
        <taxon>Chelonioidea</taxon>
        <taxon>Cheloniidae</taxon>
        <taxon>Chelonia</taxon>
    </lineage>
</organism>
<evidence type="ECO:0000313" key="2">
    <source>
        <dbReference type="EMBL" id="EMP32163.1"/>
    </source>
</evidence>
<feature type="region of interest" description="Disordered" evidence="1">
    <location>
        <begin position="46"/>
        <end position="80"/>
    </location>
</feature>
<dbReference type="Proteomes" id="UP000031443">
    <property type="component" value="Unassembled WGS sequence"/>
</dbReference>
<evidence type="ECO:0000256" key="1">
    <source>
        <dbReference type="SAM" id="MobiDB-lite"/>
    </source>
</evidence>
<protein>
    <submittedName>
        <fullName evidence="2">Uncharacterized protein</fullName>
    </submittedName>
</protein>
<name>M7BJD6_CHEMY</name>
<dbReference type="EMBL" id="KB542018">
    <property type="protein sequence ID" value="EMP32163.1"/>
    <property type="molecule type" value="Genomic_DNA"/>
</dbReference>
<keyword evidence="3" id="KW-1185">Reference proteome</keyword>
<accession>M7BJD6</accession>
<reference evidence="3" key="1">
    <citation type="journal article" date="2013" name="Nat. Genet.">
        <title>The draft genomes of soft-shell turtle and green sea turtle yield insights into the development and evolution of the turtle-specific body plan.</title>
        <authorList>
            <person name="Wang Z."/>
            <person name="Pascual-Anaya J."/>
            <person name="Zadissa A."/>
            <person name="Li W."/>
            <person name="Niimura Y."/>
            <person name="Huang Z."/>
            <person name="Li C."/>
            <person name="White S."/>
            <person name="Xiong Z."/>
            <person name="Fang D."/>
            <person name="Wang B."/>
            <person name="Ming Y."/>
            <person name="Chen Y."/>
            <person name="Zheng Y."/>
            <person name="Kuraku S."/>
            <person name="Pignatelli M."/>
            <person name="Herrero J."/>
            <person name="Beal K."/>
            <person name="Nozawa M."/>
            <person name="Li Q."/>
            <person name="Wang J."/>
            <person name="Zhang H."/>
            <person name="Yu L."/>
            <person name="Shigenobu S."/>
            <person name="Wang J."/>
            <person name="Liu J."/>
            <person name="Flicek P."/>
            <person name="Searle S."/>
            <person name="Wang J."/>
            <person name="Kuratani S."/>
            <person name="Yin Y."/>
            <person name="Aken B."/>
            <person name="Zhang G."/>
            <person name="Irie N."/>
        </authorList>
    </citation>
    <scope>NUCLEOTIDE SEQUENCE [LARGE SCALE GENOMIC DNA]</scope>
</reference>
<sequence length="96" mass="10625">MSSLTAGSAGSDPSSRDRFIVSSLDVIKSTPERLPVDSCTPALLTAQAESKGERQQLTHRGEDTTGMKDRGHNRDPKQCHVKLKELRQAYQKTRET</sequence>
<dbReference type="AlphaFoldDB" id="M7BJD6"/>